<feature type="transmembrane region" description="Helical" evidence="8">
    <location>
        <begin position="370"/>
        <end position="394"/>
    </location>
</feature>
<evidence type="ECO:0000256" key="3">
    <source>
        <dbReference type="ARBA" id="ARBA00022448"/>
    </source>
</evidence>
<dbReference type="GO" id="GO:0005351">
    <property type="term" value="F:carbohydrate:proton symporter activity"/>
    <property type="evidence" value="ECO:0007669"/>
    <property type="project" value="TreeGrafter"/>
</dbReference>
<proteinExistence type="inferred from homology"/>
<evidence type="ECO:0000256" key="7">
    <source>
        <dbReference type="RuleBase" id="RU003346"/>
    </source>
</evidence>
<feature type="transmembrane region" description="Helical" evidence="8">
    <location>
        <begin position="471"/>
        <end position="489"/>
    </location>
</feature>
<feature type="transmembrane region" description="Helical" evidence="8">
    <location>
        <begin position="45"/>
        <end position="63"/>
    </location>
</feature>
<evidence type="ECO:0000256" key="6">
    <source>
        <dbReference type="ARBA" id="ARBA00023136"/>
    </source>
</evidence>
<evidence type="ECO:0000313" key="11">
    <source>
        <dbReference type="Proteomes" id="UP000799438"/>
    </source>
</evidence>
<protein>
    <recommendedName>
        <fullName evidence="9">Major facilitator superfamily (MFS) profile domain-containing protein</fullName>
    </recommendedName>
</protein>
<keyword evidence="6 8" id="KW-0472">Membrane</keyword>
<dbReference type="InterPro" id="IPR005829">
    <property type="entry name" value="Sugar_transporter_CS"/>
</dbReference>
<dbReference type="OrthoDB" id="6133115at2759"/>
<dbReference type="Pfam" id="PF00083">
    <property type="entry name" value="Sugar_tr"/>
    <property type="match status" value="1"/>
</dbReference>
<dbReference type="InterPro" id="IPR036259">
    <property type="entry name" value="MFS_trans_sf"/>
</dbReference>
<feature type="transmembrane region" description="Helical" evidence="8">
    <location>
        <begin position="182"/>
        <end position="200"/>
    </location>
</feature>
<dbReference type="PROSITE" id="PS00216">
    <property type="entry name" value="SUGAR_TRANSPORT_1"/>
    <property type="match status" value="2"/>
</dbReference>
<dbReference type="PROSITE" id="PS50850">
    <property type="entry name" value="MFS"/>
    <property type="match status" value="1"/>
</dbReference>
<dbReference type="InterPro" id="IPR020846">
    <property type="entry name" value="MFS_dom"/>
</dbReference>
<dbReference type="RefSeq" id="XP_033394905.1">
    <property type="nucleotide sequence ID" value="XM_033543394.1"/>
</dbReference>
<keyword evidence="11" id="KW-1185">Reference proteome</keyword>
<evidence type="ECO:0000256" key="2">
    <source>
        <dbReference type="ARBA" id="ARBA00010992"/>
    </source>
</evidence>
<feature type="transmembrane region" description="Helical" evidence="8">
    <location>
        <begin position="86"/>
        <end position="108"/>
    </location>
</feature>
<evidence type="ECO:0000259" key="9">
    <source>
        <dbReference type="PROSITE" id="PS50850"/>
    </source>
</evidence>
<evidence type="ECO:0000313" key="10">
    <source>
        <dbReference type="EMBL" id="KAF2139192.1"/>
    </source>
</evidence>
<dbReference type="PANTHER" id="PTHR48022">
    <property type="entry name" value="PLASTIDIC GLUCOSE TRANSPORTER 4"/>
    <property type="match status" value="1"/>
</dbReference>
<evidence type="ECO:0000256" key="4">
    <source>
        <dbReference type="ARBA" id="ARBA00022692"/>
    </source>
</evidence>
<dbReference type="EMBL" id="ML995494">
    <property type="protein sequence ID" value="KAF2139192.1"/>
    <property type="molecule type" value="Genomic_DNA"/>
</dbReference>
<dbReference type="AlphaFoldDB" id="A0A6A6B4V7"/>
<comment type="subcellular location">
    <subcellularLocation>
        <location evidence="1">Membrane</location>
        <topology evidence="1">Multi-pass membrane protein</topology>
    </subcellularLocation>
</comment>
<evidence type="ECO:0000256" key="1">
    <source>
        <dbReference type="ARBA" id="ARBA00004141"/>
    </source>
</evidence>
<accession>A0A6A6B4V7</accession>
<dbReference type="FunFam" id="1.20.1250.20:FF:000217">
    <property type="entry name" value="MFS lactose permease, putative"/>
    <property type="match status" value="1"/>
</dbReference>
<evidence type="ECO:0000256" key="8">
    <source>
        <dbReference type="SAM" id="Phobius"/>
    </source>
</evidence>
<dbReference type="Gene3D" id="1.20.1250.20">
    <property type="entry name" value="MFS general substrate transporter like domains"/>
    <property type="match status" value="1"/>
</dbReference>
<sequence length="533" mass="59667">MEKDNVLQREESLNATKEVKVISGTAAFQEALLKEPPKPWAIRSLCLYLACIVCFLCSTANGFDGSLMNSYLQTEDFKHFFHIENVGLWSGIVANMYTIGGVVALPFVGPALDQFGRRGGMFTGATLIIIGTIIQAMTVNNASRGQFMGGRFVLGFGVSFVSAGGPILVMEMAHPAHRGIMTAWYNTFWFTGSILASGAARGTMNLRGHNSWLIITWLQLLFSGIVFIFAWILPESPRWLYTRGKRDKCRNMLTYWHGHGNANSVWVTLQLQEYEEYLEMNGADKRWWDYRALFRDRPSIYRVCCNLVVVVFGQWAGNAVLSYYLGGALETAGYTKEVEQKNINLILNCVQFVSALVGARTVDFFGRRPLLLFANIGMAICWVCITASTAILAGDKTNTNAGQAAIAFIFLFNIIFAFGFTPLQQLLPVEVLSFEQRAKGMALSSFVMNLAMLLNNYAWPVSLKKIHWKTYIIFAVWDVFQTIVIYFLIPETKNRTLEELDDIFHAPNPVKASLEKKKIALDEGNGVVEVENA</sequence>
<dbReference type="Proteomes" id="UP000799438">
    <property type="component" value="Unassembled WGS sequence"/>
</dbReference>
<feature type="transmembrane region" description="Helical" evidence="8">
    <location>
        <begin position="152"/>
        <end position="170"/>
    </location>
</feature>
<keyword evidence="5 8" id="KW-1133">Transmembrane helix</keyword>
<dbReference type="GO" id="GO:0016020">
    <property type="term" value="C:membrane"/>
    <property type="evidence" value="ECO:0007669"/>
    <property type="project" value="UniProtKB-SubCell"/>
</dbReference>
<dbReference type="InterPro" id="IPR003663">
    <property type="entry name" value="Sugar/inositol_transpt"/>
</dbReference>
<feature type="transmembrane region" description="Helical" evidence="8">
    <location>
        <begin position="120"/>
        <end position="140"/>
    </location>
</feature>
<keyword evidence="3 7" id="KW-0813">Transport</keyword>
<dbReference type="PANTHER" id="PTHR48022:SF13">
    <property type="entry name" value="MAJOR FACILITATOR SUPERFAMILY (MFS) PROFILE DOMAIN-CONTAINING PROTEIN"/>
    <property type="match status" value="1"/>
</dbReference>
<dbReference type="GeneID" id="54300891"/>
<feature type="transmembrane region" description="Helical" evidence="8">
    <location>
        <begin position="400"/>
        <end position="420"/>
    </location>
</feature>
<comment type="similarity">
    <text evidence="2 7">Belongs to the major facilitator superfamily. Sugar transporter (TC 2.A.1.1) family.</text>
</comment>
<feature type="transmembrane region" description="Helical" evidence="8">
    <location>
        <begin position="441"/>
        <end position="459"/>
    </location>
</feature>
<gene>
    <name evidence="10" type="ORF">K452DRAFT_311120</name>
</gene>
<keyword evidence="4 8" id="KW-0812">Transmembrane</keyword>
<dbReference type="InterPro" id="IPR005828">
    <property type="entry name" value="MFS_sugar_transport-like"/>
</dbReference>
<dbReference type="NCBIfam" id="TIGR00879">
    <property type="entry name" value="SP"/>
    <property type="match status" value="1"/>
</dbReference>
<dbReference type="InterPro" id="IPR050360">
    <property type="entry name" value="MFS_Sugar_Transporters"/>
</dbReference>
<feature type="transmembrane region" description="Helical" evidence="8">
    <location>
        <begin position="212"/>
        <end position="233"/>
    </location>
</feature>
<evidence type="ECO:0000256" key="5">
    <source>
        <dbReference type="ARBA" id="ARBA00022989"/>
    </source>
</evidence>
<organism evidence="10 11">
    <name type="scientific">Aplosporella prunicola CBS 121167</name>
    <dbReference type="NCBI Taxonomy" id="1176127"/>
    <lineage>
        <taxon>Eukaryota</taxon>
        <taxon>Fungi</taxon>
        <taxon>Dikarya</taxon>
        <taxon>Ascomycota</taxon>
        <taxon>Pezizomycotina</taxon>
        <taxon>Dothideomycetes</taxon>
        <taxon>Dothideomycetes incertae sedis</taxon>
        <taxon>Botryosphaeriales</taxon>
        <taxon>Aplosporellaceae</taxon>
        <taxon>Aplosporella</taxon>
    </lineage>
</organism>
<reference evidence="10" key="1">
    <citation type="journal article" date="2020" name="Stud. Mycol.">
        <title>101 Dothideomycetes genomes: a test case for predicting lifestyles and emergence of pathogens.</title>
        <authorList>
            <person name="Haridas S."/>
            <person name="Albert R."/>
            <person name="Binder M."/>
            <person name="Bloem J."/>
            <person name="Labutti K."/>
            <person name="Salamov A."/>
            <person name="Andreopoulos B."/>
            <person name="Baker S."/>
            <person name="Barry K."/>
            <person name="Bills G."/>
            <person name="Bluhm B."/>
            <person name="Cannon C."/>
            <person name="Castanera R."/>
            <person name="Culley D."/>
            <person name="Daum C."/>
            <person name="Ezra D."/>
            <person name="Gonzalez J."/>
            <person name="Henrissat B."/>
            <person name="Kuo A."/>
            <person name="Liang C."/>
            <person name="Lipzen A."/>
            <person name="Lutzoni F."/>
            <person name="Magnuson J."/>
            <person name="Mondo S."/>
            <person name="Nolan M."/>
            <person name="Ohm R."/>
            <person name="Pangilinan J."/>
            <person name="Park H.-J."/>
            <person name="Ramirez L."/>
            <person name="Alfaro M."/>
            <person name="Sun H."/>
            <person name="Tritt A."/>
            <person name="Yoshinaga Y."/>
            <person name="Zwiers L.-H."/>
            <person name="Turgeon B."/>
            <person name="Goodwin S."/>
            <person name="Spatafora J."/>
            <person name="Crous P."/>
            <person name="Grigoriev I."/>
        </authorList>
    </citation>
    <scope>NUCLEOTIDE SEQUENCE</scope>
    <source>
        <strain evidence="10">CBS 121167</strain>
    </source>
</reference>
<name>A0A6A6B4V7_9PEZI</name>
<feature type="transmembrane region" description="Helical" evidence="8">
    <location>
        <begin position="300"/>
        <end position="325"/>
    </location>
</feature>
<feature type="domain" description="Major facilitator superfamily (MFS) profile" evidence="9">
    <location>
        <begin position="50"/>
        <end position="493"/>
    </location>
</feature>
<dbReference type="SUPFAM" id="SSF103473">
    <property type="entry name" value="MFS general substrate transporter"/>
    <property type="match status" value="1"/>
</dbReference>